<dbReference type="Proteomes" id="UP000075787">
    <property type="component" value="Unassembled WGS sequence"/>
</dbReference>
<evidence type="ECO:0000313" key="1">
    <source>
        <dbReference type="EMBL" id="KYO49490.1"/>
    </source>
</evidence>
<organism evidence="1 2">
    <name type="scientific">Tistrella mobilis</name>
    <dbReference type="NCBI Taxonomy" id="171437"/>
    <lineage>
        <taxon>Bacteria</taxon>
        <taxon>Pseudomonadati</taxon>
        <taxon>Pseudomonadota</taxon>
        <taxon>Alphaproteobacteria</taxon>
        <taxon>Geminicoccales</taxon>
        <taxon>Geminicoccaceae</taxon>
        <taxon>Tistrella</taxon>
    </lineage>
</organism>
<accession>A0A162JMJ3</accession>
<dbReference type="AlphaFoldDB" id="A0A162JMJ3"/>
<protein>
    <submittedName>
        <fullName evidence="1">Uncharacterized protein</fullName>
    </submittedName>
</protein>
<gene>
    <name evidence="1" type="ORF">AUP44_16765</name>
</gene>
<sequence>MPMRGLTFHELWITPHRTPIRGDEVVMLFLMQAIEIVLRVKHFLDVDSPGQPVLARFHVVDDRSDRVNSLGAIDRGLIEKSASAEKQA</sequence>
<proteinExistence type="predicted"/>
<comment type="caution">
    <text evidence="1">The sequence shown here is derived from an EMBL/GenBank/DDBJ whole genome shotgun (WGS) entry which is preliminary data.</text>
</comment>
<name>A0A162JMJ3_9PROT</name>
<dbReference type="EMBL" id="LPZR01000226">
    <property type="protein sequence ID" value="KYO49490.1"/>
    <property type="molecule type" value="Genomic_DNA"/>
</dbReference>
<reference evidence="1 2" key="1">
    <citation type="submission" date="2015-12" db="EMBL/GenBank/DDBJ databases">
        <title>Genome sequence of Tistrella mobilis MCCC 1A02139.</title>
        <authorList>
            <person name="Lu L."/>
            <person name="Lai Q."/>
            <person name="Shao Z."/>
            <person name="Qian P."/>
        </authorList>
    </citation>
    <scope>NUCLEOTIDE SEQUENCE [LARGE SCALE GENOMIC DNA]</scope>
    <source>
        <strain evidence="1 2">MCCC 1A02139</strain>
    </source>
</reference>
<evidence type="ECO:0000313" key="2">
    <source>
        <dbReference type="Proteomes" id="UP000075787"/>
    </source>
</evidence>